<keyword evidence="4" id="KW-0808">Transferase</keyword>
<evidence type="ECO:0000313" key="11">
    <source>
        <dbReference type="EMBL" id="OAU95269.1"/>
    </source>
</evidence>
<reference evidence="11 12" key="1">
    <citation type="journal article" date="2016" name="Genome Biol. Evol.">
        <title>Comparative Genomic Analyses of the Moraxella catarrhalis Serosensitive and Seroresistant Lineages Demonstrate Their Independent Evolution.</title>
        <authorList>
            <person name="Earl J.P."/>
            <person name="de Vries S.P."/>
            <person name="Ahmed A."/>
            <person name="Powell E."/>
            <person name="Schultz M.P."/>
            <person name="Hermans P.W."/>
            <person name="Hill D.J."/>
            <person name="Zhou Z."/>
            <person name="Constantinidou C.I."/>
            <person name="Hu F.Z."/>
            <person name="Bootsma H.J."/>
            <person name="Ehrlich G.D."/>
        </authorList>
    </citation>
    <scope>NUCLEOTIDE SEQUENCE [LARGE SCALE GENOMIC DNA]</scope>
    <source>
        <strain evidence="11 12">Z7542</strain>
    </source>
</reference>
<feature type="active site" description="Nucleophile" evidence="9">
    <location>
        <position position="142"/>
    </location>
</feature>
<dbReference type="GO" id="GO:0071972">
    <property type="term" value="F:peptidoglycan L,D-transpeptidase activity"/>
    <property type="evidence" value="ECO:0007669"/>
    <property type="project" value="TreeGrafter"/>
</dbReference>
<dbReference type="InterPro" id="IPR038063">
    <property type="entry name" value="Transpep_catalytic_dom"/>
</dbReference>
<keyword evidence="6 9" id="KW-0133">Cell shape</keyword>
<keyword evidence="7 9" id="KW-0573">Peptidoglycan synthesis</keyword>
<dbReference type="SUPFAM" id="SSF141523">
    <property type="entry name" value="L,D-transpeptidase catalytic domain-like"/>
    <property type="match status" value="1"/>
</dbReference>
<dbReference type="RefSeq" id="WP_064611622.1">
    <property type="nucleotide sequence ID" value="NZ_LXHB01000112.1"/>
</dbReference>
<keyword evidence="8 9" id="KW-0961">Cell wall biogenesis/degradation</keyword>
<evidence type="ECO:0000256" key="6">
    <source>
        <dbReference type="ARBA" id="ARBA00022960"/>
    </source>
</evidence>
<dbReference type="CDD" id="cd16913">
    <property type="entry name" value="YkuD_like"/>
    <property type="match status" value="1"/>
</dbReference>
<gene>
    <name evidence="11" type="ORF">AO384_1460</name>
</gene>
<comment type="pathway">
    <text evidence="1 9">Cell wall biogenesis; peptidoglycan biosynthesis.</text>
</comment>
<dbReference type="OrthoDB" id="9787225at2"/>
<dbReference type="EMBL" id="LXHC01000024">
    <property type="protein sequence ID" value="OAU95269.1"/>
    <property type="molecule type" value="Genomic_DNA"/>
</dbReference>
<proteinExistence type="inferred from homology"/>
<dbReference type="AlphaFoldDB" id="A0A198UG17"/>
<evidence type="ECO:0000313" key="12">
    <source>
        <dbReference type="Proteomes" id="UP000078228"/>
    </source>
</evidence>
<evidence type="ECO:0000259" key="10">
    <source>
        <dbReference type="PROSITE" id="PS52029"/>
    </source>
</evidence>
<protein>
    <recommendedName>
        <fullName evidence="10">L,D-TPase catalytic domain-containing protein</fullName>
    </recommendedName>
</protein>
<evidence type="ECO:0000256" key="4">
    <source>
        <dbReference type="ARBA" id="ARBA00022679"/>
    </source>
</evidence>
<organism evidence="11 12">
    <name type="scientific">Moraxella catarrhalis</name>
    <name type="common">Branhamella catarrhalis</name>
    <dbReference type="NCBI Taxonomy" id="480"/>
    <lineage>
        <taxon>Bacteria</taxon>
        <taxon>Pseudomonadati</taxon>
        <taxon>Pseudomonadota</taxon>
        <taxon>Gammaproteobacteria</taxon>
        <taxon>Moraxellales</taxon>
        <taxon>Moraxellaceae</taxon>
        <taxon>Moraxella</taxon>
    </lineage>
</organism>
<evidence type="ECO:0000256" key="7">
    <source>
        <dbReference type="ARBA" id="ARBA00022984"/>
    </source>
</evidence>
<dbReference type="InterPro" id="IPR050979">
    <property type="entry name" value="LD-transpeptidase"/>
</dbReference>
<name>A0A198UG17_MORCA</name>
<dbReference type="PROSITE" id="PS52029">
    <property type="entry name" value="LD_TPASE"/>
    <property type="match status" value="1"/>
</dbReference>
<dbReference type="UniPathway" id="UPA00219"/>
<evidence type="ECO:0000256" key="9">
    <source>
        <dbReference type="PROSITE-ProRule" id="PRU01373"/>
    </source>
</evidence>
<evidence type="ECO:0000256" key="2">
    <source>
        <dbReference type="ARBA" id="ARBA00005992"/>
    </source>
</evidence>
<dbReference type="Proteomes" id="UP000078228">
    <property type="component" value="Unassembled WGS sequence"/>
</dbReference>
<accession>A0A198UG17</accession>
<feature type="active site" description="Proton donor/acceptor" evidence="9">
    <location>
        <position position="126"/>
    </location>
</feature>
<evidence type="ECO:0000256" key="8">
    <source>
        <dbReference type="ARBA" id="ARBA00023316"/>
    </source>
</evidence>
<keyword evidence="3" id="KW-0328">Glycosyltransferase</keyword>
<evidence type="ECO:0000256" key="3">
    <source>
        <dbReference type="ARBA" id="ARBA00022676"/>
    </source>
</evidence>
<keyword evidence="5" id="KW-0378">Hydrolase</keyword>
<dbReference type="GO" id="GO:0071555">
    <property type="term" value="P:cell wall organization"/>
    <property type="evidence" value="ECO:0007669"/>
    <property type="project" value="UniProtKB-UniRule"/>
</dbReference>
<dbReference type="GO" id="GO:0018104">
    <property type="term" value="P:peptidoglycan-protein cross-linking"/>
    <property type="evidence" value="ECO:0007669"/>
    <property type="project" value="TreeGrafter"/>
</dbReference>
<dbReference type="GO" id="GO:0005576">
    <property type="term" value="C:extracellular region"/>
    <property type="evidence" value="ECO:0007669"/>
    <property type="project" value="TreeGrafter"/>
</dbReference>
<dbReference type="GO" id="GO:0008360">
    <property type="term" value="P:regulation of cell shape"/>
    <property type="evidence" value="ECO:0007669"/>
    <property type="project" value="UniProtKB-UniRule"/>
</dbReference>
<dbReference type="Gene3D" id="2.40.440.10">
    <property type="entry name" value="L,D-transpeptidase catalytic domain-like"/>
    <property type="match status" value="1"/>
</dbReference>
<dbReference type="GO" id="GO:0016757">
    <property type="term" value="F:glycosyltransferase activity"/>
    <property type="evidence" value="ECO:0007669"/>
    <property type="project" value="UniProtKB-KW"/>
</dbReference>
<comment type="caution">
    <text evidence="11">The sequence shown here is derived from an EMBL/GenBank/DDBJ whole genome shotgun (WGS) entry which is preliminary data.</text>
</comment>
<keyword evidence="12" id="KW-1185">Reference proteome</keyword>
<dbReference type="InterPro" id="IPR005490">
    <property type="entry name" value="LD_TPept_cat_dom"/>
</dbReference>
<comment type="similarity">
    <text evidence="2">Belongs to the YkuD family.</text>
</comment>
<dbReference type="PANTHER" id="PTHR30582:SF24">
    <property type="entry name" value="L,D-TRANSPEPTIDASE ERFK_SRFK-RELATED"/>
    <property type="match status" value="1"/>
</dbReference>
<evidence type="ECO:0000256" key="5">
    <source>
        <dbReference type="ARBA" id="ARBA00022801"/>
    </source>
</evidence>
<dbReference type="Pfam" id="PF03734">
    <property type="entry name" value="YkuD"/>
    <property type="match status" value="1"/>
</dbReference>
<sequence>MTVDRRIVIDTQSQCLTLYQDDILLRQFAISTAKNGTGQLEGTGCTPLGEHVISQKIGDGLPANAVFVGRQFTGELYTDELGHDFPDRDWILGRILWLDGQIEGHNRGLNTDDKVVDTKSRYIYIHGTPDTEPMGVPMSHGCIRMRMDELVWLFDQVAVGTCVDIC</sequence>
<dbReference type="PANTHER" id="PTHR30582">
    <property type="entry name" value="L,D-TRANSPEPTIDASE"/>
    <property type="match status" value="1"/>
</dbReference>
<dbReference type="PATRIC" id="fig|480.237.peg.1606"/>
<evidence type="ECO:0000256" key="1">
    <source>
        <dbReference type="ARBA" id="ARBA00004752"/>
    </source>
</evidence>
<feature type="domain" description="L,D-TPase catalytic" evidence="10">
    <location>
        <begin position="5"/>
        <end position="166"/>
    </location>
</feature>